<dbReference type="SMART" id="SM00086">
    <property type="entry name" value="PAC"/>
    <property type="match status" value="2"/>
</dbReference>
<organism evidence="4 5">
    <name type="scientific">Cuneatibacter caecimuris</name>
    <dbReference type="NCBI Taxonomy" id="1796618"/>
    <lineage>
        <taxon>Bacteria</taxon>
        <taxon>Bacillati</taxon>
        <taxon>Bacillota</taxon>
        <taxon>Clostridia</taxon>
        <taxon>Lachnospirales</taxon>
        <taxon>Lachnospiraceae</taxon>
        <taxon>Cuneatibacter</taxon>
    </lineage>
</organism>
<evidence type="ECO:0000313" key="5">
    <source>
        <dbReference type="Proteomes" id="UP000292927"/>
    </source>
</evidence>
<feature type="domain" description="PAS" evidence="1">
    <location>
        <begin position="13"/>
        <end position="88"/>
    </location>
</feature>
<evidence type="ECO:0000259" key="1">
    <source>
        <dbReference type="PROSITE" id="PS50112"/>
    </source>
</evidence>
<dbReference type="SMART" id="SM00267">
    <property type="entry name" value="GGDEF"/>
    <property type="match status" value="1"/>
</dbReference>
<dbReference type="Pfam" id="PF00990">
    <property type="entry name" value="GGDEF"/>
    <property type="match status" value="1"/>
</dbReference>
<keyword evidence="5" id="KW-1185">Reference proteome</keyword>
<protein>
    <submittedName>
        <fullName evidence="4">PAS domain S-box-containing protein/diguanylate cyclase (GGDEF)-like protein</fullName>
    </submittedName>
</protein>
<dbReference type="AlphaFoldDB" id="A0A4Q7PUT5"/>
<dbReference type="InterPro" id="IPR029787">
    <property type="entry name" value="Nucleotide_cyclase"/>
</dbReference>
<accession>A0A4Q7PUT5</accession>
<dbReference type="SUPFAM" id="SSF55073">
    <property type="entry name" value="Nucleotide cyclase"/>
    <property type="match status" value="1"/>
</dbReference>
<dbReference type="Gene3D" id="3.30.450.20">
    <property type="entry name" value="PAS domain"/>
    <property type="match status" value="2"/>
</dbReference>
<dbReference type="PANTHER" id="PTHR44757:SF2">
    <property type="entry name" value="BIOFILM ARCHITECTURE MAINTENANCE PROTEIN MBAA"/>
    <property type="match status" value="1"/>
</dbReference>
<dbReference type="CDD" id="cd00130">
    <property type="entry name" value="PAS"/>
    <property type="match status" value="2"/>
</dbReference>
<sequence>MDEVKIMLSEELSGTSLQSLSENIPGGMFTCRFDRELTLMQMNQGFLSMLGYSRQDITELFHDSFWNMIDPRDRTETLREVHRQMKISDSKELEYRILCRDGRSMWVLDKGRLIRDENGDAYFCCVLVDVTTSKELEEKLRMLLERQQVIIEQATDIIFEWDFLADTLEFSSNWEKKFGKLPNTRNVSLYLEHAPYIYSGDQAAFAAMMERIRRGARSEETEVRIMDVEENYRWCRICMTDLFDESGRAVRAIGTIMDIDAEKRRAESLMERAQRDGLTGLYNKIACREHIEAGLEQLAPEQKAALMVIDLDNFKNINDTMGHLFGDALLSEISHTLQKQFRSIDVVGRVGGDEFLVFLSQIPSGALAEKKAEQILKAIGGMAVGELTNMDLSCSVGIAVYPGCGKTYQELFQAADQALYQAKKQGKRQFCMSSPETALNGMPAAGESAVNARIDSNEIQETVGPRLVEYVFHILYKTHDMEAAVNSILEAVGRQYDVSRVYIFEDEEDGSCCNNTFEWCGEGVEPQIGNLQNISYVEDISGYHGNFNEQGVFYCRDISELEESQYRILNQQGIKSVLQCAIYDNGQYKGFVGFDECRMNRYWTQEQVNGLIFISEILSTFLTKWRAQEKAVSSARAMEKILDRLSAWVYVIDPETFSLLYINRKTRELVQGVQTGMACHEAFFYKDSPCAFCPVIECREGMPCSGRQIYNPYLNVWTSVDVTHLEWNGKDSVLVTCFDITELKNKLDSLEK</sequence>
<dbReference type="NCBIfam" id="TIGR00254">
    <property type="entry name" value="GGDEF"/>
    <property type="match status" value="1"/>
</dbReference>
<dbReference type="Pfam" id="PF08447">
    <property type="entry name" value="PAS_3"/>
    <property type="match status" value="1"/>
</dbReference>
<evidence type="ECO:0000313" key="4">
    <source>
        <dbReference type="EMBL" id="RZT03100.1"/>
    </source>
</evidence>
<dbReference type="FunFam" id="3.30.70.270:FF:000001">
    <property type="entry name" value="Diguanylate cyclase domain protein"/>
    <property type="match status" value="1"/>
</dbReference>
<dbReference type="InterPro" id="IPR001610">
    <property type="entry name" value="PAC"/>
</dbReference>
<dbReference type="InterPro" id="IPR035965">
    <property type="entry name" value="PAS-like_dom_sf"/>
</dbReference>
<dbReference type="SUPFAM" id="SSF55785">
    <property type="entry name" value="PYP-like sensor domain (PAS domain)"/>
    <property type="match status" value="2"/>
</dbReference>
<dbReference type="Pfam" id="PF13426">
    <property type="entry name" value="PAS_9"/>
    <property type="match status" value="2"/>
</dbReference>
<dbReference type="PROSITE" id="PS50887">
    <property type="entry name" value="GGDEF"/>
    <property type="match status" value="1"/>
</dbReference>
<dbReference type="InterPro" id="IPR000160">
    <property type="entry name" value="GGDEF_dom"/>
</dbReference>
<dbReference type="InterPro" id="IPR052155">
    <property type="entry name" value="Biofilm_reg_signaling"/>
</dbReference>
<dbReference type="NCBIfam" id="TIGR00229">
    <property type="entry name" value="sensory_box"/>
    <property type="match status" value="1"/>
</dbReference>
<dbReference type="Gene3D" id="3.30.70.270">
    <property type="match status" value="1"/>
</dbReference>
<dbReference type="PROSITE" id="PS50113">
    <property type="entry name" value="PAC"/>
    <property type="match status" value="2"/>
</dbReference>
<comment type="caution">
    <text evidence="4">The sequence shown here is derived from an EMBL/GenBank/DDBJ whole genome shotgun (WGS) entry which is preliminary data.</text>
</comment>
<gene>
    <name evidence="4" type="ORF">EV209_1235</name>
</gene>
<dbReference type="InterPro" id="IPR000700">
    <property type="entry name" value="PAS-assoc_C"/>
</dbReference>
<dbReference type="Proteomes" id="UP000292927">
    <property type="component" value="Unassembled WGS sequence"/>
</dbReference>
<dbReference type="InterPro" id="IPR029016">
    <property type="entry name" value="GAF-like_dom_sf"/>
</dbReference>
<dbReference type="OrthoDB" id="9804955at2"/>
<proteinExistence type="predicted"/>
<reference evidence="4 5" key="1">
    <citation type="submission" date="2019-02" db="EMBL/GenBank/DDBJ databases">
        <title>Genomic Encyclopedia of Type Strains, Phase IV (KMG-IV): sequencing the most valuable type-strain genomes for metagenomic binning, comparative biology and taxonomic classification.</title>
        <authorList>
            <person name="Goeker M."/>
        </authorList>
    </citation>
    <scope>NUCLEOTIDE SEQUENCE [LARGE SCALE GENOMIC DNA]</scope>
    <source>
        <strain evidence="4 5">DSM 29486</strain>
    </source>
</reference>
<dbReference type="RefSeq" id="WP_130434012.1">
    <property type="nucleotide sequence ID" value="NZ_SGXF01000001.1"/>
</dbReference>
<dbReference type="EMBL" id="SGXF01000001">
    <property type="protein sequence ID" value="RZT03100.1"/>
    <property type="molecule type" value="Genomic_DNA"/>
</dbReference>
<dbReference type="CDD" id="cd01949">
    <property type="entry name" value="GGDEF"/>
    <property type="match status" value="1"/>
</dbReference>
<feature type="domain" description="GGDEF" evidence="3">
    <location>
        <begin position="302"/>
        <end position="435"/>
    </location>
</feature>
<feature type="domain" description="PAC" evidence="2">
    <location>
        <begin position="219"/>
        <end position="271"/>
    </location>
</feature>
<dbReference type="SMART" id="SM00091">
    <property type="entry name" value="PAS"/>
    <property type="match status" value="2"/>
</dbReference>
<dbReference type="SUPFAM" id="SSF55781">
    <property type="entry name" value="GAF domain-like"/>
    <property type="match status" value="1"/>
</dbReference>
<name>A0A4Q7PUT5_9FIRM</name>
<dbReference type="Gene3D" id="3.30.450.40">
    <property type="match status" value="1"/>
</dbReference>
<dbReference type="InterPro" id="IPR000014">
    <property type="entry name" value="PAS"/>
</dbReference>
<evidence type="ECO:0000259" key="2">
    <source>
        <dbReference type="PROSITE" id="PS50113"/>
    </source>
</evidence>
<dbReference type="PROSITE" id="PS50112">
    <property type="entry name" value="PAS"/>
    <property type="match status" value="1"/>
</dbReference>
<dbReference type="PANTHER" id="PTHR44757">
    <property type="entry name" value="DIGUANYLATE CYCLASE DGCP"/>
    <property type="match status" value="1"/>
</dbReference>
<dbReference type="InterPro" id="IPR043128">
    <property type="entry name" value="Rev_trsase/Diguanyl_cyclase"/>
</dbReference>
<dbReference type="InterPro" id="IPR013655">
    <property type="entry name" value="PAS_fold_3"/>
</dbReference>
<feature type="domain" description="PAC" evidence="2">
    <location>
        <begin position="91"/>
        <end position="142"/>
    </location>
</feature>
<evidence type="ECO:0000259" key="3">
    <source>
        <dbReference type="PROSITE" id="PS50887"/>
    </source>
</evidence>